<dbReference type="EC" id="2.3.1.266" evidence="1 2"/>
<gene>
    <name evidence="1" type="primary">rimI</name>
    <name evidence="4" type="ORF">KY46_02255</name>
</gene>
<dbReference type="InterPro" id="IPR006464">
    <property type="entry name" value="AcTrfase_RimI/Ard1"/>
</dbReference>
<dbReference type="GO" id="GO:0008999">
    <property type="term" value="F:protein-N-terminal-alanine acetyltransferase activity"/>
    <property type="evidence" value="ECO:0007669"/>
    <property type="project" value="UniProtKB-UniRule"/>
</dbReference>
<evidence type="ECO:0000313" key="5">
    <source>
        <dbReference type="Proteomes" id="UP000033633"/>
    </source>
</evidence>
<comment type="caution">
    <text evidence="1">Lacks conserved residue(s) required for the propagation of feature annotation.</text>
</comment>
<dbReference type="PATRIC" id="fig|265726.11.peg.489"/>
<keyword evidence="1" id="KW-0012">Acyltransferase</keyword>
<dbReference type="Pfam" id="PF00583">
    <property type="entry name" value="Acetyltransf_1"/>
    <property type="match status" value="1"/>
</dbReference>
<dbReference type="SUPFAM" id="SSF55729">
    <property type="entry name" value="Acyl-CoA N-acyltransferases (Nat)"/>
    <property type="match status" value="1"/>
</dbReference>
<dbReference type="PANTHER" id="PTHR43617">
    <property type="entry name" value="L-AMINO ACID N-ACETYLTRANSFERASE"/>
    <property type="match status" value="1"/>
</dbReference>
<dbReference type="STRING" id="265726.KY46_02255"/>
<dbReference type="Gene3D" id="3.40.630.30">
    <property type="match status" value="1"/>
</dbReference>
<dbReference type="InterPro" id="IPR050276">
    <property type="entry name" value="MshD_Acetyltransferase"/>
</dbReference>
<comment type="subcellular location">
    <subcellularLocation>
        <location evidence="1 2">Cytoplasm</location>
    </subcellularLocation>
</comment>
<comment type="function">
    <text evidence="1 2">Acetylates the N-terminal alanine of ribosomal protein bS18.</text>
</comment>
<dbReference type="AlphaFoldDB" id="A0A0F5VJI1"/>
<proteinExistence type="inferred from homology"/>
<dbReference type="EMBL" id="JWYV01000001">
    <property type="protein sequence ID" value="KKD01640.1"/>
    <property type="molecule type" value="Genomic_DNA"/>
</dbReference>
<reference evidence="4 5" key="1">
    <citation type="submission" date="2014-12" db="EMBL/GenBank/DDBJ databases">
        <title>Mercury Reductase activity and rhizosphere competence traits in the genome of root associated Photobacterium halotolerans MELD1.</title>
        <authorList>
            <person name="Mathew D.C."/>
            <person name="Huang C.-C."/>
        </authorList>
    </citation>
    <scope>NUCLEOTIDE SEQUENCE [LARGE SCALE GENOMIC DNA]</scope>
    <source>
        <strain evidence="4 5">MELD1</strain>
    </source>
</reference>
<dbReference type="Proteomes" id="UP000033633">
    <property type="component" value="Unassembled WGS sequence"/>
</dbReference>
<dbReference type="InterPro" id="IPR043690">
    <property type="entry name" value="RimI"/>
</dbReference>
<evidence type="ECO:0000256" key="2">
    <source>
        <dbReference type="RuleBase" id="RU363094"/>
    </source>
</evidence>
<comment type="caution">
    <text evidence="4">The sequence shown here is derived from an EMBL/GenBank/DDBJ whole genome shotgun (WGS) entry which is preliminary data.</text>
</comment>
<dbReference type="InterPro" id="IPR016181">
    <property type="entry name" value="Acyl_CoA_acyltransferase"/>
</dbReference>
<dbReference type="GO" id="GO:0005737">
    <property type="term" value="C:cytoplasm"/>
    <property type="evidence" value="ECO:0007669"/>
    <property type="project" value="UniProtKB-SubCell"/>
</dbReference>
<feature type="active site" description="Proton donor" evidence="1">
    <location>
        <position position="115"/>
    </location>
</feature>
<evidence type="ECO:0000259" key="3">
    <source>
        <dbReference type="PROSITE" id="PS51186"/>
    </source>
</evidence>
<evidence type="ECO:0000256" key="1">
    <source>
        <dbReference type="HAMAP-Rule" id="MF_02210"/>
    </source>
</evidence>
<protein>
    <recommendedName>
        <fullName evidence="1 2">[Ribosomal protein bS18]-alanine N-acetyltransferase</fullName>
        <ecNumber evidence="1 2">2.3.1.266</ecNumber>
    </recommendedName>
</protein>
<organism evidence="4 5">
    <name type="scientific">Photobacterium halotolerans</name>
    <dbReference type="NCBI Taxonomy" id="265726"/>
    <lineage>
        <taxon>Bacteria</taxon>
        <taxon>Pseudomonadati</taxon>
        <taxon>Pseudomonadota</taxon>
        <taxon>Gammaproteobacteria</taxon>
        <taxon>Vibrionales</taxon>
        <taxon>Vibrionaceae</taxon>
        <taxon>Photobacterium</taxon>
    </lineage>
</organism>
<feature type="active site" description="Proton acceptor" evidence="1">
    <location>
        <position position="103"/>
    </location>
</feature>
<comment type="catalytic activity">
    <reaction evidence="1 2">
        <text>N-terminal L-alanyl-[ribosomal protein bS18] + acetyl-CoA = N-terminal N(alpha)-acetyl-L-alanyl-[ribosomal protein bS18] + CoA + H(+)</text>
        <dbReference type="Rhea" id="RHEA:43756"/>
        <dbReference type="Rhea" id="RHEA-COMP:10676"/>
        <dbReference type="Rhea" id="RHEA-COMP:10677"/>
        <dbReference type="ChEBI" id="CHEBI:15378"/>
        <dbReference type="ChEBI" id="CHEBI:57287"/>
        <dbReference type="ChEBI" id="CHEBI:57288"/>
        <dbReference type="ChEBI" id="CHEBI:64718"/>
        <dbReference type="ChEBI" id="CHEBI:83683"/>
        <dbReference type="EC" id="2.3.1.266"/>
    </reaction>
</comment>
<feature type="binding site" evidence="1">
    <location>
        <position position="108"/>
    </location>
    <ligand>
        <name>acetyl-CoA</name>
        <dbReference type="ChEBI" id="CHEBI:57288"/>
    </ligand>
</feature>
<dbReference type="OrthoDB" id="9796919at2"/>
<dbReference type="RefSeq" id="WP_046218969.1">
    <property type="nucleotide sequence ID" value="NZ_JWYV01000001.1"/>
</dbReference>
<keyword evidence="1 2" id="KW-0963">Cytoplasm</keyword>
<dbReference type="PANTHER" id="PTHR43617:SF35">
    <property type="entry name" value="[RIBOSOMAL PROTEIN BS18]-ALANINE N-ACETYLTRANSFERASE"/>
    <property type="match status" value="1"/>
</dbReference>
<accession>A0A0F5VJI1</accession>
<feature type="domain" description="N-acetyltransferase" evidence="3">
    <location>
        <begin position="2"/>
        <end position="151"/>
    </location>
</feature>
<sequence>MIEFLPMTEAHLDAVWAIEQRAHPFPWTESQIRETPSRIALNLVMLVDGKVAGYCFGQSVAGEVSLLNIALDPVWQGQGLGRQLLAAFVAAARAAGGQEIWLEVRAGNIRASQLYLAHGFELVSRRPDYYRADSTVSTHGREDALIMKAQL</sequence>
<dbReference type="PROSITE" id="PS51186">
    <property type="entry name" value="GNAT"/>
    <property type="match status" value="1"/>
</dbReference>
<dbReference type="HAMAP" id="MF_02210">
    <property type="entry name" value="RimI"/>
    <property type="match status" value="1"/>
</dbReference>
<name>A0A0F5VJI1_9GAMM</name>
<evidence type="ECO:0000313" key="4">
    <source>
        <dbReference type="EMBL" id="KKD01640.1"/>
    </source>
</evidence>
<keyword evidence="1" id="KW-0808">Transferase</keyword>
<dbReference type="InterPro" id="IPR000182">
    <property type="entry name" value="GNAT_dom"/>
</dbReference>
<keyword evidence="5" id="KW-1185">Reference proteome</keyword>
<comment type="similarity">
    <text evidence="1 2">Belongs to the acetyltransferase family. RimI subfamily.</text>
</comment>
<dbReference type="CDD" id="cd04301">
    <property type="entry name" value="NAT_SF"/>
    <property type="match status" value="1"/>
</dbReference>
<dbReference type="NCBIfam" id="TIGR01575">
    <property type="entry name" value="rimI"/>
    <property type="match status" value="1"/>
</dbReference>